<dbReference type="OrthoDB" id="418495at2759"/>
<feature type="domain" description="Glutaredoxin" evidence="5">
    <location>
        <begin position="31"/>
        <end position="95"/>
    </location>
</feature>
<reference evidence="7" key="1">
    <citation type="journal article" date="2013" name="Science">
        <title>The Amborella genome and the evolution of flowering plants.</title>
        <authorList>
            <consortium name="Amborella Genome Project"/>
        </authorList>
    </citation>
    <scope>NUCLEOTIDE SEQUENCE [LARGE SCALE GENOMIC DNA]</scope>
</reference>
<evidence type="ECO:0000256" key="4">
    <source>
        <dbReference type="ARBA" id="ARBA00023284"/>
    </source>
</evidence>
<gene>
    <name evidence="6" type="ORF">AMTR_s00092p00109090</name>
</gene>
<evidence type="ECO:0000313" key="6">
    <source>
        <dbReference type="EMBL" id="ERM99210.1"/>
    </source>
</evidence>
<dbReference type="InterPro" id="IPR036249">
    <property type="entry name" value="Thioredoxin-like_sf"/>
</dbReference>
<dbReference type="GO" id="GO:0005737">
    <property type="term" value="C:cytoplasm"/>
    <property type="evidence" value="ECO:0007669"/>
    <property type="project" value="UniProtKB-SubCell"/>
</dbReference>
<dbReference type="HOGENOM" id="CLU_026126_6_0_1"/>
<dbReference type="PROSITE" id="PS51354">
    <property type="entry name" value="GLUTAREDOXIN_2"/>
    <property type="match status" value="1"/>
</dbReference>
<dbReference type="Pfam" id="PF00462">
    <property type="entry name" value="Glutaredoxin"/>
    <property type="match status" value="1"/>
</dbReference>
<dbReference type="InterPro" id="IPR002109">
    <property type="entry name" value="Glutaredoxin"/>
</dbReference>
<dbReference type="PANTHER" id="PTHR10168">
    <property type="entry name" value="GLUTAREDOXIN"/>
    <property type="match status" value="1"/>
</dbReference>
<evidence type="ECO:0000259" key="5">
    <source>
        <dbReference type="Pfam" id="PF00462"/>
    </source>
</evidence>
<dbReference type="OMA" id="KGCCMCL"/>
<comment type="subcellular location">
    <subcellularLocation>
        <location evidence="1">Cytoplasm</location>
    </subcellularLocation>
</comment>
<evidence type="ECO:0000256" key="3">
    <source>
        <dbReference type="ARBA" id="ARBA00022490"/>
    </source>
</evidence>
<dbReference type="NCBIfam" id="TIGR02189">
    <property type="entry name" value="GlrX-like_plant"/>
    <property type="match status" value="1"/>
</dbReference>
<dbReference type="AlphaFoldDB" id="W1NVE7"/>
<dbReference type="STRING" id="13333.W1NVE7"/>
<organism evidence="6 7">
    <name type="scientific">Amborella trichopoda</name>
    <dbReference type="NCBI Taxonomy" id="13333"/>
    <lineage>
        <taxon>Eukaryota</taxon>
        <taxon>Viridiplantae</taxon>
        <taxon>Streptophyta</taxon>
        <taxon>Embryophyta</taxon>
        <taxon>Tracheophyta</taxon>
        <taxon>Spermatophyta</taxon>
        <taxon>Magnoliopsida</taxon>
        <taxon>Amborellales</taxon>
        <taxon>Amborellaceae</taxon>
        <taxon>Amborella</taxon>
    </lineage>
</organism>
<dbReference type="EMBL" id="KI395040">
    <property type="protein sequence ID" value="ERM99210.1"/>
    <property type="molecule type" value="Genomic_DNA"/>
</dbReference>
<name>W1NVE7_AMBTC</name>
<proteinExistence type="inferred from homology"/>
<keyword evidence="7" id="KW-1185">Reference proteome</keyword>
<accession>W1NVE7</accession>
<keyword evidence="4" id="KW-0676">Redox-active center</keyword>
<comment type="similarity">
    <text evidence="2">Belongs to the glutaredoxin family. CC-type subfamily.</text>
</comment>
<dbReference type="InterPro" id="IPR011905">
    <property type="entry name" value="GlrX-like_pln_2"/>
</dbReference>
<evidence type="ECO:0000313" key="7">
    <source>
        <dbReference type="Proteomes" id="UP000017836"/>
    </source>
</evidence>
<protein>
    <recommendedName>
        <fullName evidence="5">Glutaredoxin domain-containing protein</fullName>
    </recommendedName>
</protein>
<evidence type="ECO:0000256" key="2">
    <source>
        <dbReference type="ARBA" id="ARBA00007568"/>
    </source>
</evidence>
<keyword evidence="3" id="KW-0963">Cytoplasm</keyword>
<evidence type="ECO:0000256" key="1">
    <source>
        <dbReference type="ARBA" id="ARBA00004496"/>
    </source>
</evidence>
<dbReference type="eggNOG" id="KOG1752">
    <property type="taxonomic scope" value="Eukaryota"/>
</dbReference>
<dbReference type="Proteomes" id="UP000017836">
    <property type="component" value="Unassembled WGS sequence"/>
</dbReference>
<dbReference type="Gramene" id="ERM99210">
    <property type="protein sequence ID" value="ERM99210"/>
    <property type="gene ID" value="AMTR_s00092p00109090"/>
</dbReference>
<dbReference type="SUPFAM" id="SSF52833">
    <property type="entry name" value="Thioredoxin-like"/>
    <property type="match status" value="1"/>
</dbReference>
<dbReference type="Gene3D" id="3.40.30.10">
    <property type="entry name" value="Glutaredoxin"/>
    <property type="match status" value="1"/>
</dbReference>
<dbReference type="CDD" id="cd03419">
    <property type="entry name" value="GRX_GRXh_1_2_like"/>
    <property type="match status" value="1"/>
</dbReference>
<sequence>MQLRLGSTEMDLGLSQGMDEWVQQVAGESAVVVFSDQGCCMCHVARSLFSSLGVSPAVHEIEEGWRGDEVRAALCRIAGGVEVALPAVFVGGRLVGGLERVVACHISGGLVPLLKEAGALWL</sequence>